<dbReference type="EMBL" id="FNAN01000004">
    <property type="protein sequence ID" value="SDE22100.1"/>
    <property type="molecule type" value="Genomic_DNA"/>
</dbReference>
<evidence type="ECO:0008006" key="3">
    <source>
        <dbReference type="Google" id="ProtNLM"/>
    </source>
</evidence>
<dbReference type="Pfam" id="PF10387">
    <property type="entry name" value="DUF2442"/>
    <property type="match status" value="1"/>
</dbReference>
<sequence>MTKVIEAEYLSGYKILISFSDKTRQIIDFEPFLSEHPHPQYNKYKKPSNFKKFKIERGNIVWGKDWDLIFPIEQLHAGKID</sequence>
<dbReference type="STRING" id="659014.SAMN04487996_10486"/>
<accession>A0A1G7B5E8</accession>
<evidence type="ECO:0000313" key="1">
    <source>
        <dbReference type="EMBL" id="SDE22100.1"/>
    </source>
</evidence>
<organism evidence="1 2">
    <name type="scientific">Dyadobacter soli</name>
    <dbReference type="NCBI Taxonomy" id="659014"/>
    <lineage>
        <taxon>Bacteria</taxon>
        <taxon>Pseudomonadati</taxon>
        <taxon>Bacteroidota</taxon>
        <taxon>Cytophagia</taxon>
        <taxon>Cytophagales</taxon>
        <taxon>Spirosomataceae</taxon>
        <taxon>Dyadobacter</taxon>
    </lineage>
</organism>
<proteinExistence type="predicted"/>
<dbReference type="Proteomes" id="UP000198748">
    <property type="component" value="Unassembled WGS sequence"/>
</dbReference>
<dbReference type="InterPro" id="IPR036782">
    <property type="entry name" value="NE0471-like_N"/>
</dbReference>
<dbReference type="InterPro" id="IPR018841">
    <property type="entry name" value="DUF2442"/>
</dbReference>
<protein>
    <recommendedName>
        <fullName evidence="3">DUF2442 domain-containing protein</fullName>
    </recommendedName>
</protein>
<name>A0A1G7B5E8_9BACT</name>
<keyword evidence="2" id="KW-1185">Reference proteome</keyword>
<dbReference type="AlphaFoldDB" id="A0A1G7B5E8"/>
<dbReference type="RefSeq" id="WP_090147918.1">
    <property type="nucleotide sequence ID" value="NZ_FNAN01000004.1"/>
</dbReference>
<dbReference type="Gene3D" id="3.30.2020.10">
    <property type="entry name" value="NE0471-like N-terminal domain"/>
    <property type="match status" value="1"/>
</dbReference>
<gene>
    <name evidence="1" type="ORF">SAMN04487996_10486</name>
</gene>
<evidence type="ECO:0000313" key="2">
    <source>
        <dbReference type="Proteomes" id="UP000198748"/>
    </source>
</evidence>
<reference evidence="2" key="1">
    <citation type="submission" date="2016-10" db="EMBL/GenBank/DDBJ databases">
        <authorList>
            <person name="Varghese N."/>
            <person name="Submissions S."/>
        </authorList>
    </citation>
    <scope>NUCLEOTIDE SEQUENCE [LARGE SCALE GENOMIC DNA]</scope>
    <source>
        <strain evidence="2">DSM 25329</strain>
    </source>
</reference>
<dbReference type="OrthoDB" id="1369138at2"/>
<dbReference type="SUPFAM" id="SSF143880">
    <property type="entry name" value="NE0471 N-terminal domain-like"/>
    <property type="match status" value="1"/>
</dbReference>